<dbReference type="KEGG" id="mgk:FSB76_18740"/>
<keyword evidence="1" id="KW-0732">Signal</keyword>
<dbReference type="Proteomes" id="UP000321362">
    <property type="component" value="Chromosome"/>
</dbReference>
<sequence>MLKILALLLLLIPGVCLAQIKITGKVINTADQKPIANASVFLNNAIVGDKTADDGTFTLSNVKPGQYTFIVTAIGFETHSVTLMAAAANIMLADISLAPKTIMLQEVNIRPDPNRQRNYDDFKRLFLGSSDNATLCKIQNPDVVDVDFDPKTMILSATSNDDFIEVENKALGYLIKYKLSKFSYDAKGFFYYEGLSVFQEMKGSKSQQRKWAKQRQAAYLGSSMHFLRSVISSQTDKEGFQVLRLVRKPNPDYKEGRLGNNNYKYIQSLYTKPPLGPPDFAHPTDQPGLFAIGFTDCLYIIYTKKREETDLSVYHPLEIPNHPVTILAFEEPYAFFDNNGIIANPHSIVFEGDWAKSRIAELLPVDFDPVDDK</sequence>
<protein>
    <recommendedName>
        <fullName evidence="4">Carboxypeptidase-like regulatory domain-containing protein</fullName>
    </recommendedName>
</protein>
<keyword evidence="3" id="KW-1185">Reference proteome</keyword>
<dbReference type="EMBL" id="CP042437">
    <property type="protein sequence ID" value="QEC77875.1"/>
    <property type="molecule type" value="Genomic_DNA"/>
</dbReference>
<dbReference type="AlphaFoldDB" id="A0A5B8W4H6"/>
<proteinExistence type="predicted"/>
<dbReference type="Gene3D" id="2.60.40.1120">
    <property type="entry name" value="Carboxypeptidase-like, regulatory domain"/>
    <property type="match status" value="1"/>
</dbReference>
<reference evidence="2 3" key="1">
    <citation type="journal article" date="2013" name="J. Microbiol.">
        <title>Mucilaginibacter ginsenosidivorax sp. nov., with ginsenoside converting activity isolated from sediment.</title>
        <authorList>
            <person name="Kim J.K."/>
            <person name="Choi T.E."/>
            <person name="Liu Q.M."/>
            <person name="Park H.Y."/>
            <person name="Yi T.H."/>
            <person name="Yoon M.H."/>
            <person name="Kim S.C."/>
            <person name="Im W.T."/>
        </authorList>
    </citation>
    <scope>NUCLEOTIDE SEQUENCE [LARGE SCALE GENOMIC DNA]</scope>
    <source>
        <strain evidence="2 3">KHI28</strain>
    </source>
</reference>
<accession>A0A5B8W4H6</accession>
<dbReference type="InterPro" id="IPR008969">
    <property type="entry name" value="CarboxyPept-like_regulatory"/>
</dbReference>
<dbReference type="Pfam" id="PF13715">
    <property type="entry name" value="CarbopepD_reg_2"/>
    <property type="match status" value="1"/>
</dbReference>
<feature type="chain" id="PRO_5023076278" description="Carboxypeptidase-like regulatory domain-containing protein" evidence="1">
    <location>
        <begin position="19"/>
        <end position="373"/>
    </location>
</feature>
<evidence type="ECO:0000313" key="2">
    <source>
        <dbReference type="EMBL" id="QEC77875.1"/>
    </source>
</evidence>
<dbReference type="RefSeq" id="WP_147055973.1">
    <property type="nucleotide sequence ID" value="NZ_CP042437.1"/>
</dbReference>
<evidence type="ECO:0000256" key="1">
    <source>
        <dbReference type="SAM" id="SignalP"/>
    </source>
</evidence>
<evidence type="ECO:0008006" key="4">
    <source>
        <dbReference type="Google" id="ProtNLM"/>
    </source>
</evidence>
<dbReference type="OrthoDB" id="9775095at2"/>
<dbReference type="SUPFAM" id="SSF49464">
    <property type="entry name" value="Carboxypeptidase regulatory domain-like"/>
    <property type="match status" value="1"/>
</dbReference>
<organism evidence="2 3">
    <name type="scientific">Mucilaginibacter ginsenosidivorax</name>
    <dbReference type="NCBI Taxonomy" id="862126"/>
    <lineage>
        <taxon>Bacteria</taxon>
        <taxon>Pseudomonadati</taxon>
        <taxon>Bacteroidota</taxon>
        <taxon>Sphingobacteriia</taxon>
        <taxon>Sphingobacteriales</taxon>
        <taxon>Sphingobacteriaceae</taxon>
        <taxon>Mucilaginibacter</taxon>
    </lineage>
</organism>
<evidence type="ECO:0000313" key="3">
    <source>
        <dbReference type="Proteomes" id="UP000321362"/>
    </source>
</evidence>
<gene>
    <name evidence="2" type="ORF">FSB76_18740</name>
</gene>
<name>A0A5B8W4H6_9SPHI</name>
<feature type="signal peptide" evidence="1">
    <location>
        <begin position="1"/>
        <end position="18"/>
    </location>
</feature>